<organism evidence="10 11">
    <name type="scientific">Arcanobacterium hippocoleae</name>
    <dbReference type="NCBI Taxonomy" id="149017"/>
    <lineage>
        <taxon>Bacteria</taxon>
        <taxon>Bacillati</taxon>
        <taxon>Actinomycetota</taxon>
        <taxon>Actinomycetes</taxon>
        <taxon>Actinomycetales</taxon>
        <taxon>Actinomycetaceae</taxon>
        <taxon>Arcanobacterium</taxon>
    </lineage>
</organism>
<feature type="transmembrane region" description="Helical" evidence="8">
    <location>
        <begin position="91"/>
        <end position="110"/>
    </location>
</feature>
<dbReference type="InterPro" id="IPR005115">
    <property type="entry name" value="Gly_transporter"/>
</dbReference>
<evidence type="ECO:0000256" key="3">
    <source>
        <dbReference type="ARBA" id="ARBA00022475"/>
    </source>
</evidence>
<accession>A0ABU1T2E0</accession>
<evidence type="ECO:0000256" key="2">
    <source>
        <dbReference type="ARBA" id="ARBA00008193"/>
    </source>
</evidence>
<dbReference type="Pfam" id="PF03458">
    <property type="entry name" value="Gly_transporter"/>
    <property type="match status" value="2"/>
</dbReference>
<comment type="subcellular location">
    <subcellularLocation>
        <location evidence="1">Cell membrane</location>
        <topology evidence="1">Multi-pass membrane protein</topology>
    </subcellularLocation>
</comment>
<evidence type="ECO:0000256" key="8">
    <source>
        <dbReference type="SAM" id="Phobius"/>
    </source>
</evidence>
<keyword evidence="4 8" id="KW-0812">Transmembrane</keyword>
<feature type="domain" description="Glycine transporter" evidence="9">
    <location>
        <begin position="97"/>
        <end position="169"/>
    </location>
</feature>
<dbReference type="EMBL" id="JAVDUJ010000001">
    <property type="protein sequence ID" value="MDR6939534.1"/>
    <property type="molecule type" value="Genomic_DNA"/>
</dbReference>
<keyword evidence="5 8" id="KW-1133">Transmembrane helix</keyword>
<comment type="similarity">
    <text evidence="2">Belongs to the UPF0126 family.</text>
</comment>
<proteinExistence type="inferred from homology"/>
<evidence type="ECO:0000256" key="4">
    <source>
        <dbReference type="ARBA" id="ARBA00022692"/>
    </source>
</evidence>
<gene>
    <name evidence="10" type="ORF">J2S36_001077</name>
</gene>
<feature type="region of interest" description="Disordered" evidence="7">
    <location>
        <begin position="227"/>
        <end position="261"/>
    </location>
</feature>
<comment type="caution">
    <text evidence="10">The sequence shown here is derived from an EMBL/GenBank/DDBJ whole genome shotgun (WGS) entry which is preliminary data.</text>
</comment>
<feature type="transmembrane region" description="Helical" evidence="8">
    <location>
        <begin position="66"/>
        <end position="84"/>
    </location>
</feature>
<name>A0ABU1T2E0_9ACTO</name>
<keyword evidence="6 8" id="KW-0472">Membrane</keyword>
<keyword evidence="3" id="KW-1003">Cell membrane</keyword>
<evidence type="ECO:0000256" key="5">
    <source>
        <dbReference type="ARBA" id="ARBA00022989"/>
    </source>
</evidence>
<reference evidence="10 11" key="1">
    <citation type="submission" date="2023-07" db="EMBL/GenBank/DDBJ databases">
        <title>Sequencing the genomes of 1000 actinobacteria strains.</title>
        <authorList>
            <person name="Klenk H.-P."/>
        </authorList>
    </citation>
    <scope>NUCLEOTIDE SEQUENCE [LARGE SCALE GENOMIC DNA]</scope>
    <source>
        <strain evidence="10 11">DSM 15539</strain>
    </source>
</reference>
<feature type="transmembrane region" description="Helical" evidence="8">
    <location>
        <begin position="148"/>
        <end position="168"/>
    </location>
</feature>
<sequence length="261" mass="28058">MDSETIFRIVDVTGVIANGLLGATLARKYGFDIVGFFILAMMAALGGGILRDVMLGIGFPVALTDPWYLGGVVFSATIAFFLPLDSRRWQTVMILGDLLCLGCWSATGASKGLSAGLGPIPAIFLGVVTAIGGGMIRDITLNKVPTVFGGAPLYATFSIFASAQMVFFQRQGHYTLGMALAIISVAVFGSLARKYKWILPTAYDITKVRLRRPRIIGAGSIAGISEKLHHTNSHSTPPANAKDGRRNLRKIKRQHDEQNTE</sequence>
<feature type="transmembrane region" description="Helical" evidence="8">
    <location>
        <begin position="33"/>
        <end position="54"/>
    </location>
</feature>
<dbReference type="RefSeq" id="WP_309956274.1">
    <property type="nucleotide sequence ID" value="NZ_CP136414.1"/>
</dbReference>
<feature type="transmembrane region" description="Helical" evidence="8">
    <location>
        <begin position="116"/>
        <end position="136"/>
    </location>
</feature>
<feature type="domain" description="Glycine transporter" evidence="9">
    <location>
        <begin position="9"/>
        <end position="82"/>
    </location>
</feature>
<evidence type="ECO:0000256" key="1">
    <source>
        <dbReference type="ARBA" id="ARBA00004651"/>
    </source>
</evidence>
<evidence type="ECO:0000259" key="9">
    <source>
        <dbReference type="Pfam" id="PF03458"/>
    </source>
</evidence>
<keyword evidence="11" id="KW-1185">Reference proteome</keyword>
<evidence type="ECO:0000256" key="6">
    <source>
        <dbReference type="ARBA" id="ARBA00023136"/>
    </source>
</evidence>
<evidence type="ECO:0000313" key="10">
    <source>
        <dbReference type="EMBL" id="MDR6939534.1"/>
    </source>
</evidence>
<feature type="transmembrane region" description="Helical" evidence="8">
    <location>
        <begin position="6"/>
        <end position="26"/>
    </location>
</feature>
<evidence type="ECO:0000313" key="11">
    <source>
        <dbReference type="Proteomes" id="UP001266099"/>
    </source>
</evidence>
<feature type="transmembrane region" description="Helical" evidence="8">
    <location>
        <begin position="174"/>
        <end position="192"/>
    </location>
</feature>
<dbReference type="PANTHER" id="PTHR30506">
    <property type="entry name" value="INNER MEMBRANE PROTEIN"/>
    <property type="match status" value="1"/>
</dbReference>
<dbReference type="Proteomes" id="UP001266099">
    <property type="component" value="Unassembled WGS sequence"/>
</dbReference>
<protein>
    <submittedName>
        <fullName evidence="10">Membrane protein YeiH</fullName>
    </submittedName>
</protein>
<dbReference type="PANTHER" id="PTHR30506:SF3">
    <property type="entry name" value="UPF0126 INNER MEMBRANE PROTEIN YADS-RELATED"/>
    <property type="match status" value="1"/>
</dbReference>
<evidence type="ECO:0000256" key="7">
    <source>
        <dbReference type="SAM" id="MobiDB-lite"/>
    </source>
</evidence>